<evidence type="ECO:0000259" key="3">
    <source>
        <dbReference type="Pfam" id="PF04194"/>
    </source>
</evidence>
<feature type="compositionally biased region" description="Basic residues" evidence="2">
    <location>
        <begin position="979"/>
        <end position="989"/>
    </location>
</feature>
<feature type="region of interest" description="Disordered" evidence="2">
    <location>
        <begin position="67"/>
        <end position="90"/>
    </location>
</feature>
<comment type="caution">
    <text evidence="4">The sequence shown here is derived from an EMBL/GenBank/DDBJ whole genome shotgun (WGS) entry which is preliminary data.</text>
</comment>
<dbReference type="Gene3D" id="3.90.70.10">
    <property type="entry name" value="Cysteine proteinases"/>
    <property type="match status" value="1"/>
</dbReference>
<evidence type="ECO:0000313" key="4">
    <source>
        <dbReference type="EMBL" id="KAA1068515.1"/>
    </source>
</evidence>
<name>A0A5B0LVS4_PUCGR</name>
<organism evidence="4 5">
    <name type="scientific">Puccinia graminis f. sp. tritici</name>
    <dbReference type="NCBI Taxonomy" id="56615"/>
    <lineage>
        <taxon>Eukaryota</taxon>
        <taxon>Fungi</taxon>
        <taxon>Dikarya</taxon>
        <taxon>Basidiomycota</taxon>
        <taxon>Pucciniomycotina</taxon>
        <taxon>Pucciniomycetes</taxon>
        <taxon>Pucciniales</taxon>
        <taxon>Pucciniaceae</taxon>
        <taxon>Puccinia</taxon>
    </lineage>
</organism>
<feature type="compositionally biased region" description="Low complexity" evidence="2">
    <location>
        <begin position="1139"/>
        <end position="1155"/>
    </location>
</feature>
<dbReference type="EMBL" id="VDEP01000505">
    <property type="protein sequence ID" value="KAA1068515.1"/>
    <property type="molecule type" value="Genomic_DNA"/>
</dbReference>
<feature type="region of interest" description="Disordered" evidence="2">
    <location>
        <begin position="451"/>
        <end position="474"/>
    </location>
</feature>
<feature type="coiled-coil region" evidence="1">
    <location>
        <begin position="632"/>
        <end position="659"/>
    </location>
</feature>
<evidence type="ECO:0000313" key="5">
    <source>
        <dbReference type="Proteomes" id="UP000325313"/>
    </source>
</evidence>
<dbReference type="Gene3D" id="1.10.8.10">
    <property type="entry name" value="DNA helicase RuvA subunit, C-terminal domain"/>
    <property type="match status" value="1"/>
</dbReference>
<evidence type="ECO:0000256" key="2">
    <source>
        <dbReference type="SAM" id="MobiDB-lite"/>
    </source>
</evidence>
<feature type="compositionally biased region" description="Low complexity" evidence="2">
    <location>
        <begin position="158"/>
        <end position="171"/>
    </location>
</feature>
<feature type="compositionally biased region" description="Low complexity" evidence="2">
    <location>
        <begin position="1235"/>
        <end position="1248"/>
    </location>
</feature>
<sequence>MAYRQTENINRIREVMGESIDEPTITKALLLNNNDFERTLNYILEGNCEEQQDQLRQSITDAFTTTPIKSNPWPSANHDWSQVPPDKPTQPDYGTHSILDTTNEAREPLVLPNSPPKGSYQPLTVTGQTTPTEDFRSSNQAFHLSSTSTSNRLKGPMSTTTTAGQATGSQSITSKNSVDSTEIQLIDDSPEKRYEAELNAAIEASLAADPALNKPSQNIPNLDHPSASLKDLTAEDEQMSKALEESLAMSGSRTLEADAKFSHPPPSKRQRTPGTPTALRVHNPHLVFLPCLLSAMYAARPFRDRILRFQPTPKVVHHQLIDHDLEGLWNGKSSWRSGENWAEKPQASEIILAVQRLFATMSHTKRAYLDVQELSLLLGYEEGEMISWSLNEPNKGCHRTYETIAEAWRELASIKVNAPNNSDSIDQKLLLEYENELRLFHWKGHKLSLPLPEEDEEEEKTRKEISKSTADNSTTSLTLNASVESGSSLNEIYACIDAQVWLPEMGQAHFLDGSSQVIAFEIDRRSSSSSSSSFNGNGLFGDELKKPFALHPAFWVDRYLLQNRHSIARLRDEISRIEGEADVSLARRNQLAMAGDKDLLSTLKATIDYLSVESQFLTPSLSEREKKKKEMLPKFQESLARLEAELTSLDERAKTALAEAKAVFDVDEMKRVGPHELAAVVVSDGFSGREHMWTYIKADDGRWFKSLDQSVTEVSLDTVLSDPAGLHMNSGHIFAVYVLKPPSEDPVQTDSLDIKLPSPLEEAIKKDNVLFGAELLEASTVFQENEYMGSNEVEDVEMTGDSPRSDVADAGGILDLDMVADRGSPTFGPPLRLSGGARSDLVDELSSSSSESDLDLDLEEEERVELGFLQKISRPLDVRSMTGKVGGRPIWLDPENPLDPSLSVCSSCELPMKFLMQLNAPDDSNPAAYFRTLYVFICPRFSCLKRSLNSPTLTSTSVVKVFRIQLPQLNPSISPKLNNNKRKKKKNNKARPPVPGVPDRTSFREWEIVCDLEPADLSVAGQLESLGLKDQQKNFELDSKKQQKTTGIGSKGQEDQDASFKETKALVDDGFLNFQARISRAPTQVLRYLRVKTPEIEPLWATEFSPLQVRESLSEDRICRRCGTQRTAEFQIIPTLLSSLNHPSSSSPSSSSSSSVQEKEKESDGEEAYKKNCSKEEKQEEEEEEMDFGTIVVFTCPRSCSSSDEEDDDDDVDDDSSRKSPPSLPPTTTIDNPALLSDSSLSSNSTSSCWTTEIAVVQTFSNHSVFPIAPS</sequence>
<dbReference type="PANTHER" id="PTHR12298:SF4">
    <property type="entry name" value="PROGRAMMED CELL DEATH PROTEIN 2"/>
    <property type="match status" value="1"/>
</dbReference>
<dbReference type="InterPro" id="IPR037189">
    <property type="entry name" value="HBS1-like_N_sf"/>
</dbReference>
<reference evidence="4 5" key="1">
    <citation type="submission" date="2019-05" db="EMBL/GenBank/DDBJ databases">
        <title>Emergence of the Ug99 lineage of the wheat stem rust pathogen through somatic hybridization.</title>
        <authorList>
            <person name="Li F."/>
            <person name="Upadhyaya N.M."/>
            <person name="Sperschneider J."/>
            <person name="Matny O."/>
            <person name="Nguyen-Phuc H."/>
            <person name="Mago R."/>
            <person name="Raley C."/>
            <person name="Miller M.E."/>
            <person name="Silverstein K.A.T."/>
            <person name="Henningsen E."/>
            <person name="Hirsch C.D."/>
            <person name="Visser B."/>
            <person name="Pretorius Z.A."/>
            <person name="Steffenson B.J."/>
            <person name="Schwessinger B."/>
            <person name="Dodds P.N."/>
            <person name="Figueroa M."/>
        </authorList>
    </citation>
    <scope>NUCLEOTIDE SEQUENCE [LARGE SCALE GENOMIC DNA]</scope>
    <source>
        <strain evidence="4 5">Ug99</strain>
    </source>
</reference>
<gene>
    <name evidence="4" type="ORF">PGTUg99_028649</name>
</gene>
<feature type="compositionally biased region" description="Polar residues" evidence="2">
    <location>
        <begin position="67"/>
        <end position="80"/>
    </location>
</feature>
<feature type="compositionally biased region" description="Polar residues" evidence="2">
    <location>
        <begin position="172"/>
        <end position="182"/>
    </location>
</feature>
<dbReference type="GO" id="GO:0005634">
    <property type="term" value="C:nucleus"/>
    <property type="evidence" value="ECO:0007669"/>
    <property type="project" value="TreeGrafter"/>
</dbReference>
<dbReference type="Proteomes" id="UP000325313">
    <property type="component" value="Unassembled WGS sequence"/>
</dbReference>
<feature type="compositionally biased region" description="Acidic residues" evidence="2">
    <location>
        <begin position="1203"/>
        <end position="1214"/>
    </location>
</feature>
<feature type="region of interest" description="Disordered" evidence="2">
    <location>
        <begin position="107"/>
        <end position="182"/>
    </location>
</feature>
<keyword evidence="1" id="KW-0175">Coiled coil</keyword>
<feature type="region of interest" description="Disordered" evidence="2">
    <location>
        <begin position="1037"/>
        <end position="1057"/>
    </location>
</feature>
<accession>A0A5B0LVS4</accession>
<feature type="compositionally biased region" description="Polar residues" evidence="2">
    <location>
        <begin position="121"/>
        <end position="152"/>
    </location>
</feature>
<feature type="region of interest" description="Disordered" evidence="2">
    <location>
        <begin position="1139"/>
        <end position="1248"/>
    </location>
</feature>
<feature type="compositionally biased region" description="Basic and acidic residues" evidence="2">
    <location>
        <begin position="1157"/>
        <end position="1178"/>
    </location>
</feature>
<dbReference type="AlphaFoldDB" id="A0A5B0LVS4"/>
<dbReference type="SUPFAM" id="SSF109732">
    <property type="entry name" value="HBS1-like domain"/>
    <property type="match status" value="1"/>
</dbReference>
<proteinExistence type="predicted"/>
<feature type="domain" description="Programmed cell death protein 2 C-terminal" evidence="3">
    <location>
        <begin position="1068"/>
        <end position="1207"/>
    </location>
</feature>
<dbReference type="PANTHER" id="PTHR12298">
    <property type="entry name" value="PCDC2 PROGRAMMED CELL DEATH PROTEIN 2 -RELATED"/>
    <property type="match status" value="1"/>
</dbReference>
<feature type="region of interest" description="Disordered" evidence="2">
    <location>
        <begin position="972"/>
        <end position="999"/>
    </location>
</feature>
<evidence type="ECO:0000256" key="1">
    <source>
        <dbReference type="SAM" id="Coils"/>
    </source>
</evidence>
<dbReference type="GO" id="GO:0005737">
    <property type="term" value="C:cytoplasm"/>
    <property type="evidence" value="ECO:0007669"/>
    <property type="project" value="InterPro"/>
</dbReference>
<protein>
    <recommendedName>
        <fullName evidence="3">Programmed cell death protein 2 C-terminal domain-containing protein</fullName>
    </recommendedName>
</protein>
<dbReference type="Pfam" id="PF04194">
    <property type="entry name" value="PDCD2_C"/>
    <property type="match status" value="1"/>
</dbReference>
<dbReference type="InterPro" id="IPR007320">
    <property type="entry name" value="PDCD2_C"/>
</dbReference>